<gene>
    <name evidence="2" type="ORF">ACH407_17415</name>
</gene>
<dbReference type="EMBL" id="JBIRUI010000007">
    <property type="protein sequence ID" value="MFI1715335.1"/>
    <property type="molecule type" value="Genomic_DNA"/>
</dbReference>
<reference evidence="2 3" key="1">
    <citation type="submission" date="2024-10" db="EMBL/GenBank/DDBJ databases">
        <title>The Natural Products Discovery Center: Release of the First 8490 Sequenced Strains for Exploring Actinobacteria Biosynthetic Diversity.</title>
        <authorList>
            <person name="Kalkreuter E."/>
            <person name="Kautsar S.A."/>
            <person name="Yang D."/>
            <person name="Bader C.D."/>
            <person name="Teijaro C.N."/>
            <person name="Fluegel L."/>
            <person name="Davis C.M."/>
            <person name="Simpson J.R."/>
            <person name="Lauterbach L."/>
            <person name="Steele A.D."/>
            <person name="Gui C."/>
            <person name="Meng S."/>
            <person name="Li G."/>
            <person name="Viehrig K."/>
            <person name="Ye F."/>
            <person name="Su P."/>
            <person name="Kiefer A.F."/>
            <person name="Nichols A."/>
            <person name="Cepeda A.J."/>
            <person name="Yan W."/>
            <person name="Fan B."/>
            <person name="Jiang Y."/>
            <person name="Adhikari A."/>
            <person name="Zheng C.-J."/>
            <person name="Schuster L."/>
            <person name="Cowan T.M."/>
            <person name="Smanski M.J."/>
            <person name="Chevrette M.G."/>
            <person name="De Carvalho L.P.S."/>
            <person name="Shen B."/>
        </authorList>
    </citation>
    <scope>NUCLEOTIDE SEQUENCE [LARGE SCALE GENOMIC DNA]</scope>
    <source>
        <strain evidence="2 3">NPDC020602</strain>
    </source>
</reference>
<accession>A0ABW7UAH2</accession>
<evidence type="ECO:0000313" key="2">
    <source>
        <dbReference type="EMBL" id="MFI1715335.1"/>
    </source>
</evidence>
<name>A0ABW7UAH2_9ACTN</name>
<feature type="signal peptide" evidence="1">
    <location>
        <begin position="1"/>
        <end position="29"/>
    </location>
</feature>
<evidence type="ECO:0008006" key="4">
    <source>
        <dbReference type="Google" id="ProtNLM"/>
    </source>
</evidence>
<comment type="caution">
    <text evidence="2">The sequence shown here is derived from an EMBL/GenBank/DDBJ whole genome shotgun (WGS) entry which is preliminary data.</text>
</comment>
<organism evidence="2 3">
    <name type="scientific">Streptomyces litmocidini</name>
    <dbReference type="NCBI Taxonomy" id="67318"/>
    <lineage>
        <taxon>Bacteria</taxon>
        <taxon>Bacillati</taxon>
        <taxon>Actinomycetota</taxon>
        <taxon>Actinomycetes</taxon>
        <taxon>Kitasatosporales</taxon>
        <taxon>Streptomycetaceae</taxon>
        <taxon>Streptomyces</taxon>
    </lineage>
</organism>
<feature type="chain" id="PRO_5046441702" description="Secreted protein" evidence="1">
    <location>
        <begin position="30"/>
        <end position="187"/>
    </location>
</feature>
<keyword evidence="3" id="KW-1185">Reference proteome</keyword>
<protein>
    <recommendedName>
        <fullName evidence="4">Secreted protein</fullName>
    </recommendedName>
</protein>
<evidence type="ECO:0000256" key="1">
    <source>
        <dbReference type="SAM" id="SignalP"/>
    </source>
</evidence>
<sequence>MVSILKRRVATGFAAALMAAGTVVGPATAQATAAPPSSAANLAPGSPSILPTQVIINRNVTFGGGVPVGGWYSLSVFPSGSYSYSGHMHDSGAPSYDFAGVCVVRFGNGTAFVFQTSGRMHGTFESGSRDYNWNRSGSRQSIRDAFRDSNGAWNARCSNRVNLNVGALVDSTVQAVGYVAKVIAIVA</sequence>
<proteinExistence type="predicted"/>
<dbReference type="Proteomes" id="UP001611339">
    <property type="component" value="Unassembled WGS sequence"/>
</dbReference>
<keyword evidence="1" id="KW-0732">Signal</keyword>
<evidence type="ECO:0000313" key="3">
    <source>
        <dbReference type="Proteomes" id="UP001611339"/>
    </source>
</evidence>
<dbReference type="RefSeq" id="WP_123454474.1">
    <property type="nucleotide sequence ID" value="NZ_JBEYXG010000038.1"/>
</dbReference>